<dbReference type="PROSITE" id="PS50928">
    <property type="entry name" value="ABC_TM1"/>
    <property type="match status" value="1"/>
</dbReference>
<dbReference type="PANTHER" id="PTHR43163:SF6">
    <property type="entry name" value="DIPEPTIDE TRANSPORT SYSTEM PERMEASE PROTEIN DPPB-RELATED"/>
    <property type="match status" value="1"/>
</dbReference>
<dbReference type="AlphaFoldDB" id="X1V348"/>
<evidence type="ECO:0000256" key="1">
    <source>
        <dbReference type="ARBA" id="ARBA00004651"/>
    </source>
</evidence>
<dbReference type="InterPro" id="IPR000515">
    <property type="entry name" value="MetI-like"/>
</dbReference>
<evidence type="ECO:0000256" key="3">
    <source>
        <dbReference type="ARBA" id="ARBA00022475"/>
    </source>
</evidence>
<evidence type="ECO:0000259" key="8">
    <source>
        <dbReference type="PROSITE" id="PS50928"/>
    </source>
</evidence>
<dbReference type="Gene3D" id="1.10.3720.10">
    <property type="entry name" value="MetI-like"/>
    <property type="match status" value="1"/>
</dbReference>
<evidence type="ECO:0000256" key="5">
    <source>
        <dbReference type="ARBA" id="ARBA00022989"/>
    </source>
</evidence>
<dbReference type="GO" id="GO:0005886">
    <property type="term" value="C:plasma membrane"/>
    <property type="evidence" value="ECO:0007669"/>
    <property type="project" value="UniProtKB-SubCell"/>
</dbReference>
<keyword evidence="6 7" id="KW-0472">Membrane</keyword>
<dbReference type="SUPFAM" id="SSF161098">
    <property type="entry name" value="MetI-like"/>
    <property type="match status" value="1"/>
</dbReference>
<proteinExistence type="predicted"/>
<reference evidence="9" key="1">
    <citation type="journal article" date="2014" name="Front. Microbiol.">
        <title>High frequency of phylogenetically diverse reductive dehalogenase-homologous genes in deep subseafloor sedimentary metagenomes.</title>
        <authorList>
            <person name="Kawai M."/>
            <person name="Futagami T."/>
            <person name="Toyoda A."/>
            <person name="Takaki Y."/>
            <person name="Nishi S."/>
            <person name="Hori S."/>
            <person name="Arai W."/>
            <person name="Tsubouchi T."/>
            <person name="Morono Y."/>
            <person name="Uchiyama I."/>
            <person name="Ito T."/>
            <person name="Fujiyama A."/>
            <person name="Inagaki F."/>
            <person name="Takami H."/>
        </authorList>
    </citation>
    <scope>NUCLEOTIDE SEQUENCE</scope>
    <source>
        <strain evidence="9">Expedition CK06-06</strain>
    </source>
</reference>
<dbReference type="CDD" id="cd06261">
    <property type="entry name" value="TM_PBP2"/>
    <property type="match status" value="1"/>
</dbReference>
<evidence type="ECO:0000256" key="2">
    <source>
        <dbReference type="ARBA" id="ARBA00022448"/>
    </source>
</evidence>
<keyword evidence="5 7" id="KW-1133">Transmembrane helix</keyword>
<dbReference type="EMBL" id="BARW01040028">
    <property type="protein sequence ID" value="GAJ24114.1"/>
    <property type="molecule type" value="Genomic_DNA"/>
</dbReference>
<feature type="transmembrane region" description="Helical" evidence="7">
    <location>
        <begin position="61"/>
        <end position="82"/>
    </location>
</feature>
<protein>
    <recommendedName>
        <fullName evidence="8">ABC transmembrane type-1 domain-containing protein</fullName>
    </recommendedName>
</protein>
<feature type="transmembrane region" description="Helical" evidence="7">
    <location>
        <begin position="6"/>
        <end position="25"/>
    </location>
</feature>
<organism evidence="9">
    <name type="scientific">marine sediment metagenome</name>
    <dbReference type="NCBI Taxonomy" id="412755"/>
    <lineage>
        <taxon>unclassified sequences</taxon>
        <taxon>metagenomes</taxon>
        <taxon>ecological metagenomes</taxon>
    </lineage>
</organism>
<feature type="domain" description="ABC transmembrane type-1" evidence="8">
    <location>
        <begin position="1"/>
        <end position="130"/>
    </location>
</feature>
<sequence length="130" mass="14358">VSSIEHLILPSLTLGLYISGVFTRLTRTNMLDVLNQDFITAARARGLSERVVVYKHALKNAFIPIMTMMGLQFALLLAGAVLTETTFSWPGLGRFLVDRILYRDFPSIQGSVVFIAILVAGVSLLVDIIY</sequence>
<evidence type="ECO:0000313" key="9">
    <source>
        <dbReference type="EMBL" id="GAJ24114.1"/>
    </source>
</evidence>
<dbReference type="GO" id="GO:0055085">
    <property type="term" value="P:transmembrane transport"/>
    <property type="evidence" value="ECO:0007669"/>
    <property type="project" value="InterPro"/>
</dbReference>
<evidence type="ECO:0000256" key="6">
    <source>
        <dbReference type="ARBA" id="ARBA00023136"/>
    </source>
</evidence>
<comment type="subcellular location">
    <subcellularLocation>
        <location evidence="1">Cell membrane</location>
        <topology evidence="1">Multi-pass membrane protein</topology>
    </subcellularLocation>
</comment>
<feature type="non-terminal residue" evidence="9">
    <location>
        <position position="130"/>
    </location>
</feature>
<keyword evidence="4 7" id="KW-0812">Transmembrane</keyword>
<dbReference type="PANTHER" id="PTHR43163">
    <property type="entry name" value="DIPEPTIDE TRANSPORT SYSTEM PERMEASE PROTEIN DPPB-RELATED"/>
    <property type="match status" value="1"/>
</dbReference>
<accession>X1V348</accession>
<keyword evidence="3" id="KW-1003">Cell membrane</keyword>
<gene>
    <name evidence="9" type="ORF">S12H4_60698</name>
</gene>
<dbReference type="InterPro" id="IPR035906">
    <property type="entry name" value="MetI-like_sf"/>
</dbReference>
<dbReference type="Pfam" id="PF00528">
    <property type="entry name" value="BPD_transp_1"/>
    <property type="match status" value="1"/>
</dbReference>
<keyword evidence="2" id="KW-0813">Transport</keyword>
<feature type="non-terminal residue" evidence="9">
    <location>
        <position position="1"/>
    </location>
</feature>
<name>X1V348_9ZZZZ</name>
<evidence type="ECO:0000256" key="7">
    <source>
        <dbReference type="SAM" id="Phobius"/>
    </source>
</evidence>
<evidence type="ECO:0000256" key="4">
    <source>
        <dbReference type="ARBA" id="ARBA00022692"/>
    </source>
</evidence>
<feature type="transmembrane region" description="Helical" evidence="7">
    <location>
        <begin position="108"/>
        <end position="129"/>
    </location>
</feature>
<comment type="caution">
    <text evidence="9">The sequence shown here is derived from an EMBL/GenBank/DDBJ whole genome shotgun (WGS) entry which is preliminary data.</text>
</comment>